<proteinExistence type="predicted"/>
<protein>
    <submittedName>
        <fullName evidence="1">Uncharacterized protein</fullName>
    </submittedName>
</protein>
<keyword evidence="2" id="KW-1185">Reference proteome</keyword>
<sequence>MGKQSLIPDPMLDKKIKRIHKALDSDDMELVTMLLDQSRAITLDQACALHYAVAYCGPKSCPSYFAWVQPT</sequence>
<dbReference type="EMBL" id="CM042885">
    <property type="protein sequence ID" value="KAI4365252.1"/>
    <property type="molecule type" value="Genomic_DNA"/>
</dbReference>
<reference evidence="2" key="1">
    <citation type="journal article" date="2023" name="Front. Plant Sci.">
        <title>Chromosomal-level genome assembly of Melastoma candidum provides insights into trichome evolution.</title>
        <authorList>
            <person name="Zhong Y."/>
            <person name="Wu W."/>
            <person name="Sun C."/>
            <person name="Zou P."/>
            <person name="Liu Y."/>
            <person name="Dai S."/>
            <person name="Zhou R."/>
        </authorList>
    </citation>
    <scope>NUCLEOTIDE SEQUENCE [LARGE SCALE GENOMIC DNA]</scope>
</reference>
<gene>
    <name evidence="1" type="ORF">MLD38_021251</name>
</gene>
<comment type="caution">
    <text evidence="1">The sequence shown here is derived from an EMBL/GenBank/DDBJ whole genome shotgun (WGS) entry which is preliminary data.</text>
</comment>
<organism evidence="1 2">
    <name type="scientific">Melastoma candidum</name>
    <dbReference type="NCBI Taxonomy" id="119954"/>
    <lineage>
        <taxon>Eukaryota</taxon>
        <taxon>Viridiplantae</taxon>
        <taxon>Streptophyta</taxon>
        <taxon>Embryophyta</taxon>
        <taxon>Tracheophyta</taxon>
        <taxon>Spermatophyta</taxon>
        <taxon>Magnoliopsida</taxon>
        <taxon>eudicotyledons</taxon>
        <taxon>Gunneridae</taxon>
        <taxon>Pentapetalae</taxon>
        <taxon>rosids</taxon>
        <taxon>malvids</taxon>
        <taxon>Myrtales</taxon>
        <taxon>Melastomataceae</taxon>
        <taxon>Melastomatoideae</taxon>
        <taxon>Melastomateae</taxon>
        <taxon>Melastoma</taxon>
    </lineage>
</organism>
<evidence type="ECO:0000313" key="1">
    <source>
        <dbReference type="EMBL" id="KAI4365252.1"/>
    </source>
</evidence>
<dbReference type="Proteomes" id="UP001057402">
    <property type="component" value="Chromosome 6"/>
</dbReference>
<name>A0ACB9QER7_9MYRT</name>
<accession>A0ACB9QER7</accession>
<evidence type="ECO:0000313" key="2">
    <source>
        <dbReference type="Proteomes" id="UP001057402"/>
    </source>
</evidence>